<feature type="region of interest" description="Disordered" evidence="1">
    <location>
        <begin position="240"/>
        <end position="315"/>
    </location>
</feature>
<evidence type="ECO:0000313" key="3">
    <source>
        <dbReference type="RefSeq" id="XP_026684202.1"/>
    </source>
</evidence>
<evidence type="ECO:0000313" key="2">
    <source>
        <dbReference type="Proteomes" id="UP000079169"/>
    </source>
</evidence>
<feature type="region of interest" description="Disordered" evidence="1">
    <location>
        <begin position="385"/>
        <end position="453"/>
    </location>
</feature>
<evidence type="ECO:0000256" key="1">
    <source>
        <dbReference type="SAM" id="MobiDB-lite"/>
    </source>
</evidence>
<organism evidence="2 3">
    <name type="scientific">Diaphorina citri</name>
    <name type="common">Asian citrus psyllid</name>
    <dbReference type="NCBI Taxonomy" id="121845"/>
    <lineage>
        <taxon>Eukaryota</taxon>
        <taxon>Metazoa</taxon>
        <taxon>Ecdysozoa</taxon>
        <taxon>Arthropoda</taxon>
        <taxon>Hexapoda</taxon>
        <taxon>Insecta</taxon>
        <taxon>Pterygota</taxon>
        <taxon>Neoptera</taxon>
        <taxon>Paraneoptera</taxon>
        <taxon>Hemiptera</taxon>
        <taxon>Sternorrhyncha</taxon>
        <taxon>Psylloidea</taxon>
        <taxon>Psyllidae</taxon>
        <taxon>Diaphorininae</taxon>
        <taxon>Diaphorina</taxon>
    </lineage>
</organism>
<dbReference type="RefSeq" id="XP_026684202.1">
    <property type="nucleotide sequence ID" value="XM_026828401.1"/>
</dbReference>
<proteinExistence type="predicted"/>
<feature type="compositionally biased region" description="Low complexity" evidence="1">
    <location>
        <begin position="249"/>
        <end position="271"/>
    </location>
</feature>
<protein>
    <submittedName>
        <fullName evidence="3">Uncharacterized protein LOC103515817</fullName>
    </submittedName>
</protein>
<dbReference type="GeneID" id="103515817"/>
<sequence length="606" mass="67389">MECVYFSWFKSPSPNTSRQHWLEFNIKSADFQWSSPLALNSETKGQHPLYVRGPNGKLFPIVVEVGDCDNSKVVPIHGNLHCANLFNQDLHFLLLCHGGENQLVQVPAKTVSPSVMLSPVADISKYEMKIKIQDSVWSGTIPIGKGQLAELNIPNCTSQDTHQVCFQLTQSTKVTTPALQVSYKTVEHNAPPYSELTAQSALDILYNYQLELPGGEENPPCAQTDTLIDQITRRIVPDSMDTPSVLSFTSQSNLGSSETSSSLGNGRSSSQIPPSNIEKSSNNHQFPPSIGEKYHQIPPSASEKSPNPKTSLPPLNIWESSLEGIPHLWPFSTHYTTARPTDTVTHIDIQYTPVPLYNHCLCVTLKPWALLFNSLPVEIALRRDSSDAGLDSSSREESSSSPTRGNLWRGATLYPRRTPASRDPMLCPRERSSPAQHSVFPDPPREASSSRGENFSPDASILCSLDRHSVLSPPRLDSSFWVCLLLRGRRFQSTCSLELRSSQAFYTPKVSGLLFPNSFVYVDVLCEEYMAYITLTSSEFDNIRVLNLQPVYSAANHSSYPLDVQGFVVYPGSLTDPESRDRFQIPHHYPEVLRLQPGQRSGGRNE</sequence>
<gene>
    <name evidence="3" type="primary">LOC103515817</name>
</gene>
<keyword evidence="2" id="KW-1185">Reference proteome</keyword>
<dbReference type="KEGG" id="dci:103515817"/>
<feature type="compositionally biased region" description="Polar residues" evidence="1">
    <location>
        <begin position="272"/>
        <end position="286"/>
    </location>
</feature>
<reference evidence="3" key="1">
    <citation type="submission" date="2025-08" db="UniProtKB">
        <authorList>
            <consortium name="RefSeq"/>
        </authorList>
    </citation>
    <scope>IDENTIFICATION</scope>
</reference>
<accession>A0A3Q0J6V1</accession>
<dbReference type="AlphaFoldDB" id="A0A3Q0J6V1"/>
<name>A0A3Q0J6V1_DIACI</name>
<dbReference type="Proteomes" id="UP000079169">
    <property type="component" value="Unplaced"/>
</dbReference>
<dbReference type="PaxDb" id="121845-A0A3Q0J6V1"/>